<keyword evidence="2" id="KW-0067">ATP-binding</keyword>
<keyword evidence="1" id="KW-0547">Nucleotide-binding</keyword>
<comment type="caution">
    <text evidence="4">The sequence shown here is derived from an EMBL/GenBank/DDBJ whole genome shotgun (WGS) entry which is preliminary data.</text>
</comment>
<feature type="non-terminal residue" evidence="4">
    <location>
        <position position="1"/>
    </location>
</feature>
<dbReference type="Gene3D" id="1.10.510.10">
    <property type="entry name" value="Transferase(Phosphotransferase) domain 1"/>
    <property type="match status" value="1"/>
</dbReference>
<dbReference type="Pfam" id="PF00069">
    <property type="entry name" value="Pkinase"/>
    <property type="match status" value="1"/>
</dbReference>
<dbReference type="PROSITE" id="PS50011">
    <property type="entry name" value="PROTEIN_KINASE_DOM"/>
    <property type="match status" value="1"/>
</dbReference>
<sequence length="137" mass="14961">ISPSICPTEASTDSFTTYPKWKALQFLVGIRDSLHFHTQNQQCFTGSKLGDFGLARLYDHGSDPQTTHVVGTIRYLGPEHARTGKATTATDVYGFGIFILEIVTGKRPINTTATSPPVLVEWASSLLNENDDIICSS</sequence>
<evidence type="ECO:0000313" key="4">
    <source>
        <dbReference type="EMBL" id="EPS58629.1"/>
    </source>
</evidence>
<dbReference type="InterPro" id="IPR000719">
    <property type="entry name" value="Prot_kinase_dom"/>
</dbReference>
<accession>S8BW81</accession>
<dbReference type="Proteomes" id="UP000015453">
    <property type="component" value="Unassembled WGS sequence"/>
</dbReference>
<evidence type="ECO:0000256" key="2">
    <source>
        <dbReference type="ARBA" id="ARBA00022840"/>
    </source>
</evidence>
<keyword evidence="5" id="KW-1185">Reference proteome</keyword>
<dbReference type="SUPFAM" id="SSF56112">
    <property type="entry name" value="Protein kinase-like (PK-like)"/>
    <property type="match status" value="1"/>
</dbReference>
<gene>
    <name evidence="4" type="ORF">M569_16185</name>
</gene>
<protein>
    <recommendedName>
        <fullName evidence="3">Protein kinase domain-containing protein</fullName>
    </recommendedName>
</protein>
<feature type="domain" description="Protein kinase" evidence="3">
    <location>
        <begin position="1"/>
        <end position="137"/>
    </location>
</feature>
<evidence type="ECO:0000259" key="3">
    <source>
        <dbReference type="PROSITE" id="PS50011"/>
    </source>
</evidence>
<dbReference type="EMBL" id="AUSU01009033">
    <property type="protein sequence ID" value="EPS58629.1"/>
    <property type="molecule type" value="Genomic_DNA"/>
</dbReference>
<dbReference type="AlphaFoldDB" id="S8BW81"/>
<dbReference type="InterPro" id="IPR011009">
    <property type="entry name" value="Kinase-like_dom_sf"/>
</dbReference>
<organism evidence="4 5">
    <name type="scientific">Genlisea aurea</name>
    <dbReference type="NCBI Taxonomy" id="192259"/>
    <lineage>
        <taxon>Eukaryota</taxon>
        <taxon>Viridiplantae</taxon>
        <taxon>Streptophyta</taxon>
        <taxon>Embryophyta</taxon>
        <taxon>Tracheophyta</taxon>
        <taxon>Spermatophyta</taxon>
        <taxon>Magnoliopsida</taxon>
        <taxon>eudicotyledons</taxon>
        <taxon>Gunneridae</taxon>
        <taxon>Pentapetalae</taxon>
        <taxon>asterids</taxon>
        <taxon>lamiids</taxon>
        <taxon>Lamiales</taxon>
        <taxon>Lentibulariaceae</taxon>
        <taxon>Genlisea</taxon>
    </lineage>
</organism>
<evidence type="ECO:0000256" key="1">
    <source>
        <dbReference type="ARBA" id="ARBA00022741"/>
    </source>
</evidence>
<proteinExistence type="predicted"/>
<dbReference type="GO" id="GO:0004672">
    <property type="term" value="F:protein kinase activity"/>
    <property type="evidence" value="ECO:0007669"/>
    <property type="project" value="InterPro"/>
</dbReference>
<evidence type="ECO:0000313" key="5">
    <source>
        <dbReference type="Proteomes" id="UP000015453"/>
    </source>
</evidence>
<dbReference type="InterPro" id="IPR050528">
    <property type="entry name" value="L-type_Lectin-RKs"/>
</dbReference>
<dbReference type="PANTHER" id="PTHR27007">
    <property type="match status" value="1"/>
</dbReference>
<dbReference type="GO" id="GO:0005524">
    <property type="term" value="F:ATP binding"/>
    <property type="evidence" value="ECO:0007669"/>
    <property type="project" value="UniProtKB-KW"/>
</dbReference>
<dbReference type="OrthoDB" id="4062651at2759"/>
<name>S8BW81_9LAMI</name>
<reference evidence="4 5" key="1">
    <citation type="journal article" date="2013" name="BMC Genomics">
        <title>The miniature genome of a carnivorous plant Genlisea aurea contains a low number of genes and short non-coding sequences.</title>
        <authorList>
            <person name="Leushkin E.V."/>
            <person name="Sutormin R.A."/>
            <person name="Nabieva E.R."/>
            <person name="Penin A.A."/>
            <person name="Kondrashov A.S."/>
            <person name="Logacheva M.D."/>
        </authorList>
    </citation>
    <scope>NUCLEOTIDE SEQUENCE [LARGE SCALE GENOMIC DNA]</scope>
</reference>